<dbReference type="Gene3D" id="1.25.40.10">
    <property type="entry name" value="Tetratricopeptide repeat domain"/>
    <property type="match status" value="1"/>
</dbReference>
<dbReference type="KEGG" id="aoc:Aocu_11870"/>
<dbReference type="Proteomes" id="UP000032434">
    <property type="component" value="Chromosome 1"/>
</dbReference>
<organism evidence="2 3">
    <name type="scientific">Acholeplasma oculi</name>
    <dbReference type="NCBI Taxonomy" id="35623"/>
    <lineage>
        <taxon>Bacteria</taxon>
        <taxon>Bacillati</taxon>
        <taxon>Mycoplasmatota</taxon>
        <taxon>Mollicutes</taxon>
        <taxon>Acholeplasmatales</taxon>
        <taxon>Acholeplasmataceae</taxon>
        <taxon>Acholeplasma</taxon>
    </lineage>
</organism>
<reference evidence="3" key="1">
    <citation type="submission" date="2014-05" db="EMBL/GenBank/DDBJ databases">
        <authorList>
            <person name="Kube M."/>
        </authorList>
    </citation>
    <scope>NUCLEOTIDE SEQUENCE [LARGE SCALE GENOMIC DNA]</scope>
</reference>
<evidence type="ECO:0000313" key="3">
    <source>
        <dbReference type="Proteomes" id="UP000032434"/>
    </source>
</evidence>
<dbReference type="InterPro" id="IPR011990">
    <property type="entry name" value="TPR-like_helical_dom_sf"/>
</dbReference>
<dbReference type="RefSeq" id="WP_045749697.1">
    <property type="nucleotide sequence ID" value="NZ_FUZK01000001.1"/>
</dbReference>
<name>A0A061ABL6_9MOLU</name>
<dbReference type="InParanoid" id="A0A061ABL6"/>
<keyword evidence="3" id="KW-1185">Reference proteome</keyword>
<feature type="transmembrane region" description="Helical" evidence="1">
    <location>
        <begin position="463"/>
        <end position="480"/>
    </location>
</feature>
<dbReference type="SUPFAM" id="SSF48452">
    <property type="entry name" value="TPR-like"/>
    <property type="match status" value="1"/>
</dbReference>
<gene>
    <name evidence="2" type="ORF">Aocu_11870</name>
</gene>
<dbReference type="AlphaFoldDB" id="A0A061ABL6"/>
<protein>
    <submittedName>
        <fullName evidence="2">NHL repeat containing protein</fullName>
    </submittedName>
</protein>
<keyword evidence="1" id="KW-0472">Membrane</keyword>
<keyword evidence="1" id="KW-1133">Transmembrane helix</keyword>
<dbReference type="STRING" id="35623.Aocu_11870"/>
<sequence>MKIFTLLTLLLTLPINFSIVRYNYSYYGDVIHSAPGLSFAQYFNEQSLGVPMNSPEDMVIYDNEIYIIASGSNALIITNDRFELQASLTEFAVSASYHEKLMNSGVALPEGQLEYAPLTLNKPMGLDVKPTGIYIADSGNKRIIKLNHQKEVVDVFSEIDDITFNELDFEPVKITTDSTGRMYVVAKDIIEGIIELDTDGSFNRYTGVNPIQLTPLDIFNRSLMTEEQIAKLPRFLPTSFTNVTMNDENFIYATALPSSNNSENMIQLINPKGVDVLIRNGYHTPKGDIQFVEGMNKYVIDGPSTLTDIAIYKDGIYTVLDQKRSRLFTYDSEGNLLYINGEAGQQSDKFSEGVALGYLNDNLLVLDRRLRTVIVYSHTEFGAKVNQAIYHHERGEFDLAAEKWAEVLVLNTNYEVAYNGIGKFYLRNGQFEEAMEYFNFGHDKYYYSKAFKSYRNQIIKDNFAYIFLGVILIPIGFIVLKEVRKKRGKLK</sequence>
<keyword evidence="1" id="KW-0812">Transmembrane</keyword>
<dbReference type="PATRIC" id="fig|35623.3.peg.1187"/>
<proteinExistence type="predicted"/>
<evidence type="ECO:0000256" key="1">
    <source>
        <dbReference type="SAM" id="Phobius"/>
    </source>
</evidence>
<dbReference type="SUPFAM" id="SSF101898">
    <property type="entry name" value="NHL repeat"/>
    <property type="match status" value="1"/>
</dbReference>
<dbReference type="EMBL" id="LK028559">
    <property type="protein sequence ID" value="CDR31260.1"/>
    <property type="molecule type" value="Genomic_DNA"/>
</dbReference>
<accession>A0A061ABL6</accession>
<dbReference type="HOGENOM" id="CLU_024978_0_0_14"/>
<dbReference type="Gene3D" id="2.120.10.30">
    <property type="entry name" value="TolB, C-terminal domain"/>
    <property type="match status" value="1"/>
</dbReference>
<evidence type="ECO:0000313" key="2">
    <source>
        <dbReference type="EMBL" id="CDR31260.1"/>
    </source>
</evidence>
<dbReference type="OrthoDB" id="9799230at2"/>
<dbReference type="InterPro" id="IPR011042">
    <property type="entry name" value="6-blade_b-propeller_TolB-like"/>
</dbReference>